<dbReference type="Proteomes" id="UP000054166">
    <property type="component" value="Unassembled WGS sequence"/>
</dbReference>
<dbReference type="AlphaFoldDB" id="A0A0C3FWQ4"/>
<evidence type="ECO:0000313" key="2">
    <source>
        <dbReference type="Proteomes" id="UP000054166"/>
    </source>
</evidence>
<keyword evidence="2" id="KW-1185">Reference proteome</keyword>
<protein>
    <submittedName>
        <fullName evidence="1">Uncharacterized protein</fullName>
    </submittedName>
</protein>
<proteinExistence type="predicted"/>
<organism evidence="1 2">
    <name type="scientific">Piloderma croceum (strain F 1598)</name>
    <dbReference type="NCBI Taxonomy" id="765440"/>
    <lineage>
        <taxon>Eukaryota</taxon>
        <taxon>Fungi</taxon>
        <taxon>Dikarya</taxon>
        <taxon>Basidiomycota</taxon>
        <taxon>Agaricomycotina</taxon>
        <taxon>Agaricomycetes</taxon>
        <taxon>Agaricomycetidae</taxon>
        <taxon>Atheliales</taxon>
        <taxon>Atheliaceae</taxon>
        <taxon>Piloderma</taxon>
    </lineage>
</organism>
<reference evidence="2" key="2">
    <citation type="submission" date="2015-01" db="EMBL/GenBank/DDBJ databases">
        <title>Evolutionary Origins and Diversification of the Mycorrhizal Mutualists.</title>
        <authorList>
            <consortium name="DOE Joint Genome Institute"/>
            <consortium name="Mycorrhizal Genomics Consortium"/>
            <person name="Kohler A."/>
            <person name="Kuo A."/>
            <person name="Nagy L.G."/>
            <person name="Floudas D."/>
            <person name="Copeland A."/>
            <person name="Barry K.W."/>
            <person name="Cichocki N."/>
            <person name="Veneault-Fourrey C."/>
            <person name="LaButti K."/>
            <person name="Lindquist E.A."/>
            <person name="Lipzen A."/>
            <person name="Lundell T."/>
            <person name="Morin E."/>
            <person name="Murat C."/>
            <person name="Riley R."/>
            <person name="Ohm R."/>
            <person name="Sun H."/>
            <person name="Tunlid A."/>
            <person name="Henrissat B."/>
            <person name="Grigoriev I.V."/>
            <person name="Hibbett D.S."/>
            <person name="Martin F."/>
        </authorList>
    </citation>
    <scope>NUCLEOTIDE SEQUENCE [LARGE SCALE GENOMIC DNA]</scope>
    <source>
        <strain evidence="2">F 1598</strain>
    </source>
</reference>
<name>A0A0C3FWQ4_PILCF</name>
<sequence length="135" mass="15727">MPKGDKNPPDEKPEMLLVCTCNLPFQQLLASFLDFYLLRETNVRNRKLDGSPEHFTSPYSHYPYTAILLTRNFNDAVSWPSGNQRTAGTAIIWNTDHHQYTSNPKYFTRTTTLLQIKYNMQSFENPGERDENSYN</sequence>
<evidence type="ECO:0000313" key="1">
    <source>
        <dbReference type="EMBL" id="KIM83969.1"/>
    </source>
</evidence>
<dbReference type="InParanoid" id="A0A0C3FWQ4"/>
<dbReference type="HOGENOM" id="CLU_1886533_0_0_1"/>
<dbReference type="EMBL" id="KN832989">
    <property type="protein sequence ID" value="KIM83969.1"/>
    <property type="molecule type" value="Genomic_DNA"/>
</dbReference>
<accession>A0A0C3FWQ4</accession>
<gene>
    <name evidence="1" type="ORF">PILCRDRAFT_87893</name>
</gene>
<reference evidence="1 2" key="1">
    <citation type="submission" date="2014-04" db="EMBL/GenBank/DDBJ databases">
        <authorList>
            <consortium name="DOE Joint Genome Institute"/>
            <person name="Kuo A."/>
            <person name="Tarkka M."/>
            <person name="Buscot F."/>
            <person name="Kohler A."/>
            <person name="Nagy L.G."/>
            <person name="Floudas D."/>
            <person name="Copeland A."/>
            <person name="Barry K.W."/>
            <person name="Cichocki N."/>
            <person name="Veneault-Fourrey C."/>
            <person name="LaButti K."/>
            <person name="Lindquist E.A."/>
            <person name="Lipzen A."/>
            <person name="Lundell T."/>
            <person name="Morin E."/>
            <person name="Murat C."/>
            <person name="Sun H."/>
            <person name="Tunlid A."/>
            <person name="Henrissat B."/>
            <person name="Grigoriev I.V."/>
            <person name="Hibbett D.S."/>
            <person name="Martin F."/>
            <person name="Nordberg H.P."/>
            <person name="Cantor M.N."/>
            <person name="Hua S.X."/>
        </authorList>
    </citation>
    <scope>NUCLEOTIDE SEQUENCE [LARGE SCALE GENOMIC DNA]</scope>
    <source>
        <strain evidence="1 2">F 1598</strain>
    </source>
</reference>